<reference evidence="18 19" key="1">
    <citation type="submission" date="2024-05" db="EMBL/GenBank/DDBJ databases">
        <authorList>
            <person name="Wallberg A."/>
        </authorList>
    </citation>
    <scope>NUCLEOTIDE SEQUENCE [LARGE SCALE GENOMIC DNA]</scope>
</reference>
<dbReference type="Proteomes" id="UP001497623">
    <property type="component" value="Unassembled WGS sequence"/>
</dbReference>
<dbReference type="SUPFAM" id="SSF51197">
    <property type="entry name" value="Clavaminate synthase-like"/>
    <property type="match status" value="1"/>
</dbReference>
<keyword evidence="4" id="KW-0489">Methyltransferase</keyword>
<comment type="similarity">
    <text evidence="2">Belongs to the alkB family.</text>
</comment>
<dbReference type="Gene3D" id="3.30.70.330">
    <property type="match status" value="1"/>
</dbReference>
<organism evidence="18 19">
    <name type="scientific">Meganyctiphanes norvegica</name>
    <name type="common">Northern krill</name>
    <name type="synonym">Thysanopoda norvegica</name>
    <dbReference type="NCBI Taxonomy" id="48144"/>
    <lineage>
        <taxon>Eukaryota</taxon>
        <taxon>Metazoa</taxon>
        <taxon>Ecdysozoa</taxon>
        <taxon>Arthropoda</taxon>
        <taxon>Crustacea</taxon>
        <taxon>Multicrustacea</taxon>
        <taxon>Malacostraca</taxon>
        <taxon>Eumalacostraca</taxon>
        <taxon>Eucarida</taxon>
        <taxon>Euphausiacea</taxon>
        <taxon>Euphausiidae</taxon>
        <taxon>Meganyctiphanes</taxon>
    </lineage>
</organism>
<evidence type="ECO:0000256" key="10">
    <source>
        <dbReference type="ARBA" id="ARBA00034996"/>
    </source>
</evidence>
<dbReference type="SUPFAM" id="SSF54928">
    <property type="entry name" value="RNA-binding domain, RBD"/>
    <property type="match status" value="1"/>
</dbReference>
<evidence type="ECO:0000256" key="1">
    <source>
        <dbReference type="ARBA" id="ARBA00001954"/>
    </source>
</evidence>
<evidence type="ECO:0000256" key="3">
    <source>
        <dbReference type="ARBA" id="ARBA00012808"/>
    </source>
</evidence>
<name>A0AAV2RMX2_MEGNR</name>
<keyword evidence="9" id="KW-0511">Multifunctional enzyme</keyword>
<dbReference type="GO" id="GO:0030488">
    <property type="term" value="P:tRNA methylation"/>
    <property type="evidence" value="ECO:0007669"/>
    <property type="project" value="TreeGrafter"/>
</dbReference>
<evidence type="ECO:0000313" key="19">
    <source>
        <dbReference type="Proteomes" id="UP001497623"/>
    </source>
</evidence>
<dbReference type="GO" id="GO:0002098">
    <property type="term" value="P:tRNA wobble uridine modification"/>
    <property type="evidence" value="ECO:0007669"/>
    <property type="project" value="TreeGrafter"/>
</dbReference>
<evidence type="ECO:0000256" key="2">
    <source>
        <dbReference type="ARBA" id="ARBA00007879"/>
    </source>
</evidence>
<dbReference type="EC" id="2.1.1.229" evidence="3"/>
<feature type="compositionally biased region" description="Basic and acidic residues" evidence="15">
    <location>
        <begin position="609"/>
        <end position="618"/>
    </location>
</feature>
<dbReference type="Pfam" id="PF08241">
    <property type="entry name" value="Methyltransf_11"/>
    <property type="match status" value="1"/>
</dbReference>
<evidence type="ECO:0000259" key="17">
    <source>
        <dbReference type="PROSITE" id="PS51471"/>
    </source>
</evidence>
<comment type="caution">
    <text evidence="18">The sequence shown here is derived from an EMBL/GenBank/DDBJ whole genome shotgun (WGS) entry which is preliminary data.</text>
</comment>
<dbReference type="PANTHER" id="PTHR13069">
    <property type="entry name" value="ALKYLATED DNA REPAIR PROTEIN ALKB HOMOLOG 8"/>
    <property type="match status" value="1"/>
</dbReference>
<protein>
    <recommendedName>
        <fullName evidence="3">tRNA (carboxymethyluridine(34)-5-O)-methyltransferase</fullName>
        <ecNumber evidence="3">2.1.1.229</ecNumber>
    </recommendedName>
    <alternativeName>
        <fullName evidence="12">Alkylated DNA repair protein alkB homolog 8</fullName>
    </alternativeName>
    <alternativeName>
        <fullName evidence="13">S-adenosyl-L-methionine-dependent tRNA methyltransferase ALKBH8</fullName>
    </alternativeName>
</protein>
<dbReference type="Gene3D" id="3.40.50.150">
    <property type="entry name" value="Vaccinia Virus protein VP39"/>
    <property type="match status" value="1"/>
</dbReference>
<evidence type="ECO:0000256" key="6">
    <source>
        <dbReference type="ARBA" id="ARBA00022833"/>
    </source>
</evidence>
<dbReference type="Gene3D" id="2.60.120.590">
    <property type="entry name" value="Alpha-ketoglutarate-dependent dioxygenase AlkB-like"/>
    <property type="match status" value="1"/>
</dbReference>
<dbReference type="InterPro" id="IPR029063">
    <property type="entry name" value="SAM-dependent_MTases_sf"/>
</dbReference>
<dbReference type="SUPFAM" id="SSF53335">
    <property type="entry name" value="S-adenosyl-L-methionine-dependent methyltransferases"/>
    <property type="match status" value="1"/>
</dbReference>
<evidence type="ECO:0000259" key="16">
    <source>
        <dbReference type="PROSITE" id="PS50102"/>
    </source>
</evidence>
<evidence type="ECO:0000313" key="18">
    <source>
        <dbReference type="EMBL" id="CAL4128276.1"/>
    </source>
</evidence>
<evidence type="ECO:0000256" key="9">
    <source>
        <dbReference type="ARBA" id="ARBA00023268"/>
    </source>
</evidence>
<dbReference type="InterPro" id="IPR013216">
    <property type="entry name" value="Methyltransf_11"/>
</dbReference>
<feature type="domain" description="RRM" evidence="16">
    <location>
        <begin position="30"/>
        <end position="107"/>
    </location>
</feature>
<keyword evidence="5" id="KW-0808">Transferase</keyword>
<evidence type="ECO:0000256" key="8">
    <source>
        <dbReference type="ARBA" id="ARBA00023004"/>
    </source>
</evidence>
<evidence type="ECO:0000256" key="4">
    <source>
        <dbReference type="ARBA" id="ARBA00022603"/>
    </source>
</evidence>
<dbReference type="EMBL" id="CAXKWB010025486">
    <property type="protein sequence ID" value="CAL4128276.1"/>
    <property type="molecule type" value="Genomic_DNA"/>
</dbReference>
<dbReference type="PANTHER" id="PTHR13069:SF21">
    <property type="entry name" value="ALKYLATED DNA REPAIR PROTEIN ALKB HOMOLOG 8"/>
    <property type="match status" value="1"/>
</dbReference>
<gene>
    <name evidence="18" type="ORF">MNOR_LOCUS26009</name>
</gene>
<comment type="function">
    <text evidence="11">Catalyzes the methylation of 5-carboxymethyl uridine to 5-methylcarboxymethyl uridine at the wobble position of the anticodon loop in tRNA via its methyltransferase domain. Catalyzes the last step in the formation of 5-methylcarboxymethyl uridine at the wobble position of the anticodon loop in target tRNA. Has a preference for tRNA(Arg) and tRNA(Glu), and does not bind tRNA(Lys). Binds tRNA and catalyzes the iron and alpha-ketoglutarate dependent hydroxylation of 5-methylcarboxymethyl uridine at the wobble position of the anticodon loop in tRNA via its dioxygenase domain, giving rise to 5-(S)-methoxycarbonylhydroxymethyluridine; has a preference for tRNA(Gly). Required for normal survival after DNA damage. May inhibit apoptosis and promote cell survival and angiogenesis.</text>
</comment>
<feature type="region of interest" description="Disordered" evidence="15">
    <location>
        <begin position="580"/>
        <end position="628"/>
    </location>
</feature>
<keyword evidence="19" id="KW-1185">Reference proteome</keyword>
<dbReference type="GO" id="GO:0005737">
    <property type="term" value="C:cytoplasm"/>
    <property type="evidence" value="ECO:0007669"/>
    <property type="project" value="TreeGrafter"/>
</dbReference>
<dbReference type="InterPro" id="IPR027450">
    <property type="entry name" value="AlkB-like"/>
</dbReference>
<evidence type="ECO:0000256" key="11">
    <source>
        <dbReference type="ARBA" id="ARBA00045506"/>
    </source>
</evidence>
<dbReference type="PROSITE" id="PS50102">
    <property type="entry name" value="RRM"/>
    <property type="match status" value="1"/>
</dbReference>
<evidence type="ECO:0000256" key="12">
    <source>
        <dbReference type="ARBA" id="ARBA00049786"/>
    </source>
</evidence>
<dbReference type="InterPro" id="IPR005123">
    <property type="entry name" value="Oxoglu/Fe-dep_dioxygenase_dom"/>
</dbReference>
<dbReference type="InterPro" id="IPR012677">
    <property type="entry name" value="Nucleotide-bd_a/b_plait_sf"/>
</dbReference>
<proteinExistence type="inferred from homology"/>
<dbReference type="GO" id="GO:0106335">
    <property type="term" value="F:tRNA (5-carboxymethyluridine(34)-5-O)-methyltransferase activity"/>
    <property type="evidence" value="ECO:0007669"/>
    <property type="project" value="UniProtKB-EC"/>
</dbReference>
<dbReference type="InterPro" id="IPR035979">
    <property type="entry name" value="RBD_domain_sf"/>
</dbReference>
<keyword evidence="7 14" id="KW-0694">RNA-binding</keyword>
<feature type="region of interest" description="Disordered" evidence="15">
    <location>
        <begin position="527"/>
        <end position="558"/>
    </location>
</feature>
<dbReference type="InterPro" id="IPR037151">
    <property type="entry name" value="AlkB-like_sf"/>
</dbReference>
<evidence type="ECO:0000256" key="13">
    <source>
        <dbReference type="ARBA" id="ARBA00049802"/>
    </source>
</evidence>
<accession>A0AAV2RMX2</accession>
<dbReference type="PROSITE" id="PS51471">
    <property type="entry name" value="FE2OG_OXY"/>
    <property type="match status" value="1"/>
</dbReference>
<dbReference type="GO" id="GO:0000049">
    <property type="term" value="F:tRNA binding"/>
    <property type="evidence" value="ECO:0007669"/>
    <property type="project" value="TreeGrafter"/>
</dbReference>
<dbReference type="GO" id="GO:0005634">
    <property type="term" value="C:nucleus"/>
    <property type="evidence" value="ECO:0007669"/>
    <property type="project" value="TreeGrafter"/>
</dbReference>
<dbReference type="GO" id="GO:0008757">
    <property type="term" value="F:S-adenosylmethionine-dependent methyltransferase activity"/>
    <property type="evidence" value="ECO:0007669"/>
    <property type="project" value="InterPro"/>
</dbReference>
<dbReference type="Pfam" id="PF13532">
    <property type="entry name" value="2OG-FeII_Oxy_2"/>
    <property type="match status" value="1"/>
</dbReference>
<sequence>MEGKAKKKIKRCLCLLEKEHNICASETPTRFLFVGNAGLTTGADEASLVEVFSSNSCLESLTMVPGKQYSFATFTSEQRAQEIYEAVHGKIGINSSDNPLYMAYVDRNTPVPIKYKFKSGFMCIQRDITYKTDALLIIFVFTAAGPLNNIDEYSLKHRQVRHFGYEFKYGSNCVDKDEPLMDQIPELLNPILEKITSQNIMEYTPDQLTVNRYLPGQGIPPHVDTHSSFTDEILSLSLGSAVIMDFREVSEDGQHYAVYLPPRSLCIMSGPARYIWSHGICPRMTDVVPSVSGLHLHSRKERVSFTFRKIRSGECPCEHTKVCDSFIRNQLENFDKDNDSGSIDIKSAWELEHQHVQKVYDQIAPHFSQTRHKPWPRVLQFIYLLYKGSFLLEVGCTGTKKIPLLPKTWSLGCDTSVELLKICQDRGHEVFATNCLSLPYRDANVDAVISIAVIHHLCTKERRRASFQEMHRVLRIGGRGLIYVWAVEQERGNKLSAYLKQNKNNRYSQSYAGIVLSGELKSGVDRRNKSVNDTYEEESTGKEINSENINENSKLPSSLPIHKNRTEFIQQDMLVPWKLKPQKITKQNKAQDGSKKDKSQNKKQNKAQDGSKNDKPIHESAINDTNETLSNFHITNNSKIIRSNEKDITAGDLSSSKDLSVPVFNRYYHVFREGELENLIEEVEGLKVVETYYDEGNWCCIFEKLL</sequence>
<evidence type="ECO:0000256" key="5">
    <source>
        <dbReference type="ARBA" id="ARBA00022679"/>
    </source>
</evidence>
<feature type="non-terminal residue" evidence="18">
    <location>
        <position position="706"/>
    </location>
</feature>
<feature type="domain" description="Fe2OG dioxygenase" evidence="17">
    <location>
        <begin position="204"/>
        <end position="311"/>
    </location>
</feature>
<evidence type="ECO:0000256" key="15">
    <source>
        <dbReference type="SAM" id="MobiDB-lite"/>
    </source>
</evidence>
<keyword evidence="8" id="KW-0408">Iron</keyword>
<comment type="cofactor">
    <cofactor evidence="1">
        <name>Fe(2+)</name>
        <dbReference type="ChEBI" id="CHEBI:29033"/>
    </cofactor>
</comment>
<dbReference type="CDD" id="cd02440">
    <property type="entry name" value="AdoMet_MTases"/>
    <property type="match status" value="1"/>
</dbReference>
<dbReference type="AlphaFoldDB" id="A0AAV2RMX2"/>
<dbReference type="InterPro" id="IPR051422">
    <property type="entry name" value="AlkB_tRNA_MeTrf/Diox"/>
</dbReference>
<evidence type="ECO:0000256" key="7">
    <source>
        <dbReference type="ARBA" id="ARBA00022884"/>
    </source>
</evidence>
<comment type="catalytic activity">
    <reaction evidence="10">
        <text>5-(carboxymethyl)uridine(34) in tRNA + S-adenosyl-L-methionine = 5-(2-methoxy-2-oxoethyl)uridine(34) in tRNA + S-adenosyl-L-homocysteine</text>
        <dbReference type="Rhea" id="RHEA:43208"/>
        <dbReference type="Rhea" id="RHEA-COMP:10407"/>
        <dbReference type="Rhea" id="RHEA-COMP:10408"/>
        <dbReference type="ChEBI" id="CHEBI:57856"/>
        <dbReference type="ChEBI" id="CHEBI:59789"/>
        <dbReference type="ChEBI" id="CHEBI:74851"/>
        <dbReference type="ChEBI" id="CHEBI:74882"/>
        <dbReference type="EC" id="2.1.1.229"/>
    </reaction>
</comment>
<dbReference type="InterPro" id="IPR000504">
    <property type="entry name" value="RRM_dom"/>
</dbReference>
<keyword evidence="6" id="KW-0862">Zinc</keyword>
<evidence type="ECO:0000256" key="14">
    <source>
        <dbReference type="PROSITE-ProRule" id="PRU00176"/>
    </source>
</evidence>